<name>A0A023G8L0_AMBTT</name>
<dbReference type="GO" id="GO:0005829">
    <property type="term" value="C:cytosol"/>
    <property type="evidence" value="ECO:0007669"/>
    <property type="project" value="TreeGrafter"/>
</dbReference>
<dbReference type="AlphaFoldDB" id="A0A023G8L0"/>
<dbReference type="Gene3D" id="3.30.710.10">
    <property type="entry name" value="Potassium Channel Kv1.1, Chain A"/>
    <property type="match status" value="1"/>
</dbReference>
<dbReference type="InterPro" id="IPR000210">
    <property type="entry name" value="BTB/POZ_dom"/>
</dbReference>
<reference evidence="3" key="1">
    <citation type="submission" date="2014-03" db="EMBL/GenBank/DDBJ databases">
        <title>The sialotranscriptome of Amblyomma triste, Amblyomma parvum and Amblyomma cajennense ticks, uncovered by 454-based RNA-seq.</title>
        <authorList>
            <person name="Garcia G.R."/>
            <person name="Gardinassi L.G."/>
            <person name="Ribeiro J.M."/>
            <person name="Anatriello E."/>
            <person name="Ferreira B.R."/>
            <person name="Moreira H.N."/>
            <person name="Mafra C."/>
            <person name="Olegario M.M."/>
            <person name="Szabo P.J."/>
            <person name="Miranda-Santos I.K."/>
            <person name="Maruyama S.R."/>
        </authorList>
    </citation>
    <scope>NUCLEOTIDE SEQUENCE</scope>
    <source>
        <strain evidence="3">Mato Grasso do Sul</strain>
        <tissue evidence="3">Salivary glands</tissue>
    </source>
</reference>
<accession>A0A023G8L0</accession>
<dbReference type="PROSITE" id="PS50097">
    <property type="entry name" value="BTB"/>
    <property type="match status" value="1"/>
</dbReference>
<dbReference type="InterPro" id="IPR011333">
    <property type="entry name" value="SKP1/BTB/POZ_sf"/>
</dbReference>
<sequence length="354" mass="40528">KQGTVRGLHAESWSPRSEAPPFRKEPLFHPPSGTSPKASMEATFMKNNKERFLDNKALSDVVFILRPGSDRVPRTVHAHRQYLAMSNEMFYTQFYLNEPDETQFNIDDVHPDGFYGLLKYLYSGMFRPITFEEAMFTREAAKHYHELELIKESTKYIVDNLTPERVCPLLDCLDTRDLTIIDKEAITMLKNSGTEVLRSDTFVKCSDTTLNVVLDVVGNVTEKFVFDSVEQWAIEKSRKVLHADGTLLSREDAMRPFLPQLRLLNLSPKDYVSGPGKLRKLLTDHDNYAILGNIVEPASLCLPPWTNRDYNTRSQFHTHYRIYSSENEVPDSKLPPRSSRSSVSSKDGDSWNGL</sequence>
<feature type="region of interest" description="Disordered" evidence="1">
    <location>
        <begin position="326"/>
        <end position="354"/>
    </location>
</feature>
<feature type="domain" description="BTB" evidence="2">
    <location>
        <begin position="59"/>
        <end position="124"/>
    </location>
</feature>
<dbReference type="Pfam" id="PF00651">
    <property type="entry name" value="BTB"/>
    <property type="match status" value="1"/>
</dbReference>
<evidence type="ECO:0000259" key="2">
    <source>
        <dbReference type="PROSITE" id="PS50097"/>
    </source>
</evidence>
<dbReference type="SUPFAM" id="SSF54695">
    <property type="entry name" value="POZ domain"/>
    <property type="match status" value="1"/>
</dbReference>
<feature type="compositionally biased region" description="Low complexity" evidence="1">
    <location>
        <begin position="335"/>
        <end position="345"/>
    </location>
</feature>
<feature type="region of interest" description="Disordered" evidence="1">
    <location>
        <begin position="1"/>
        <end position="38"/>
    </location>
</feature>
<feature type="non-terminal residue" evidence="3">
    <location>
        <position position="1"/>
    </location>
</feature>
<dbReference type="SMART" id="SM00225">
    <property type="entry name" value="BTB"/>
    <property type="match status" value="1"/>
</dbReference>
<proteinExistence type="evidence at transcript level"/>
<evidence type="ECO:0000256" key="1">
    <source>
        <dbReference type="SAM" id="MobiDB-lite"/>
    </source>
</evidence>
<dbReference type="EMBL" id="GBBM01005266">
    <property type="protein sequence ID" value="JAC30152.1"/>
    <property type="molecule type" value="mRNA"/>
</dbReference>
<organism evidence="3">
    <name type="scientific">Amblyomma triste</name>
    <name type="common">Neotropical tick</name>
    <dbReference type="NCBI Taxonomy" id="251400"/>
    <lineage>
        <taxon>Eukaryota</taxon>
        <taxon>Metazoa</taxon>
        <taxon>Ecdysozoa</taxon>
        <taxon>Arthropoda</taxon>
        <taxon>Chelicerata</taxon>
        <taxon>Arachnida</taxon>
        <taxon>Acari</taxon>
        <taxon>Parasitiformes</taxon>
        <taxon>Ixodida</taxon>
        <taxon>Ixodoidea</taxon>
        <taxon>Ixodidae</taxon>
        <taxon>Amblyomminae</taxon>
        <taxon>Amblyomma</taxon>
    </lineage>
</organism>
<dbReference type="PANTHER" id="PTHR45774">
    <property type="entry name" value="BTB/POZ DOMAIN-CONTAINING"/>
    <property type="match status" value="1"/>
</dbReference>
<dbReference type="GO" id="GO:0022008">
    <property type="term" value="P:neurogenesis"/>
    <property type="evidence" value="ECO:0007669"/>
    <property type="project" value="TreeGrafter"/>
</dbReference>
<evidence type="ECO:0000313" key="3">
    <source>
        <dbReference type="EMBL" id="JAC30152.1"/>
    </source>
</evidence>
<dbReference type="PANTHER" id="PTHR45774:SF4">
    <property type="entry name" value="AXUNDEAD, ISOFORM F"/>
    <property type="match status" value="1"/>
</dbReference>
<protein>
    <recommendedName>
        <fullName evidence="2">BTB domain-containing protein</fullName>
    </recommendedName>
</protein>